<evidence type="ECO:0000256" key="1">
    <source>
        <dbReference type="ARBA" id="ARBA00022801"/>
    </source>
</evidence>
<keyword evidence="4" id="KW-1185">Reference proteome</keyword>
<evidence type="ECO:0000259" key="2">
    <source>
        <dbReference type="Pfam" id="PF07859"/>
    </source>
</evidence>
<dbReference type="InterPro" id="IPR029058">
    <property type="entry name" value="AB_hydrolase_fold"/>
</dbReference>
<sequence length="267" mass="29137">MDLSDDYENARYIPGAEGYPPRWEAEAAAFRASLGRRAELDIAYGAGERQRLDLFRPEEKARGLVVFVHGGYWRRFDKSLWSHLAAGSLAHGFAVAMPSYTLAPRARIRAITREVAASLEAAAERVPEGPLVVTGHSAGGHLSLRMACRDVALSADVTARMRRVVPISPLCDLRPLLKTVINDDLHLDADEAAAESPLLAQPRDEVETIVWVGAEERPVFLDQARWAAGGWPRARLRIAPGRHHFDVIDALAEPGSPMVADIVGGLA</sequence>
<name>A0A1G8Y8Z2_9RHOB</name>
<keyword evidence="1 3" id="KW-0378">Hydrolase</keyword>
<proteinExistence type="predicted"/>
<evidence type="ECO:0000313" key="4">
    <source>
        <dbReference type="Proteomes" id="UP000199328"/>
    </source>
</evidence>
<dbReference type="GO" id="GO:0016787">
    <property type="term" value="F:hydrolase activity"/>
    <property type="evidence" value="ECO:0007669"/>
    <property type="project" value="UniProtKB-KW"/>
</dbReference>
<dbReference type="InterPro" id="IPR013094">
    <property type="entry name" value="AB_hydrolase_3"/>
</dbReference>
<dbReference type="PANTHER" id="PTHR48081">
    <property type="entry name" value="AB HYDROLASE SUPERFAMILY PROTEIN C4A8.06C"/>
    <property type="match status" value="1"/>
</dbReference>
<feature type="domain" description="Alpha/beta hydrolase fold-3" evidence="2">
    <location>
        <begin position="65"/>
        <end position="174"/>
    </location>
</feature>
<dbReference type="RefSeq" id="WP_092497309.1">
    <property type="nucleotide sequence ID" value="NZ_FNFV01000001.1"/>
</dbReference>
<accession>A0A1G8Y8Z2</accession>
<dbReference type="SUPFAM" id="SSF53474">
    <property type="entry name" value="alpha/beta-Hydrolases"/>
    <property type="match status" value="1"/>
</dbReference>
<reference evidence="4" key="1">
    <citation type="submission" date="2016-10" db="EMBL/GenBank/DDBJ databases">
        <authorList>
            <person name="Varghese N."/>
            <person name="Submissions S."/>
        </authorList>
    </citation>
    <scope>NUCLEOTIDE SEQUENCE [LARGE SCALE GENOMIC DNA]</scope>
    <source>
        <strain evidence="4">CGMCC 1.10789</strain>
    </source>
</reference>
<dbReference type="PANTHER" id="PTHR48081:SF33">
    <property type="entry name" value="KYNURENINE FORMAMIDASE"/>
    <property type="match status" value="1"/>
</dbReference>
<dbReference type="Pfam" id="PF07859">
    <property type="entry name" value="Abhydrolase_3"/>
    <property type="match status" value="1"/>
</dbReference>
<dbReference type="AlphaFoldDB" id="A0A1G8Y8Z2"/>
<evidence type="ECO:0000313" key="3">
    <source>
        <dbReference type="EMBL" id="SDJ98695.1"/>
    </source>
</evidence>
<dbReference type="InterPro" id="IPR050300">
    <property type="entry name" value="GDXG_lipolytic_enzyme"/>
</dbReference>
<dbReference type="Proteomes" id="UP000199328">
    <property type="component" value="Unassembled WGS sequence"/>
</dbReference>
<dbReference type="OrthoDB" id="9771666at2"/>
<dbReference type="EMBL" id="FNFV01000001">
    <property type="protein sequence ID" value="SDJ98695.1"/>
    <property type="molecule type" value="Genomic_DNA"/>
</dbReference>
<organism evidence="3 4">
    <name type="scientific">Meinhardsimonia xiamenensis</name>
    <dbReference type="NCBI Taxonomy" id="990712"/>
    <lineage>
        <taxon>Bacteria</taxon>
        <taxon>Pseudomonadati</taxon>
        <taxon>Pseudomonadota</taxon>
        <taxon>Alphaproteobacteria</taxon>
        <taxon>Rhodobacterales</taxon>
        <taxon>Paracoccaceae</taxon>
        <taxon>Meinhardsimonia</taxon>
    </lineage>
</organism>
<gene>
    <name evidence="3" type="ORF">SAMN05216257_101211</name>
</gene>
<protein>
    <submittedName>
        <fullName evidence="3">Alpha/beta hydrolase fold</fullName>
    </submittedName>
</protein>
<dbReference type="STRING" id="990712.SAMN05216257_101211"/>
<dbReference type="Gene3D" id="3.40.50.1820">
    <property type="entry name" value="alpha/beta hydrolase"/>
    <property type="match status" value="1"/>
</dbReference>